<sequence length="230" mass="25414">MRNMFTHLHALLPQLPLKVDKATIVEEAAKQIIALQTAILHLEKLKQERQLQLLSSAARPNDGDLSCIFSPEIPQAPAGRAHTREEFLADHGRGFVPAPGSNHNHNHNRSDQNIITVHPYLATANNMDDVGRRGGVNYEGCWSSAKVSVSVCGDDAHISVCCEGKIGLLSAICYVMERYKIEVMSAHVSSPHRLRSMLMIHARVTSGYATQFPVEEIYRQAAEEILLLCG</sequence>
<keyword evidence="3" id="KW-0804">Transcription</keyword>
<dbReference type="GO" id="GO:0003700">
    <property type="term" value="F:DNA-binding transcription factor activity"/>
    <property type="evidence" value="ECO:0007669"/>
    <property type="project" value="InterPro"/>
</dbReference>
<dbReference type="InterPro" id="IPR011598">
    <property type="entry name" value="bHLH_dom"/>
</dbReference>
<dbReference type="InterPro" id="IPR054502">
    <property type="entry name" value="bHLH-TF_ACT-like_plant"/>
</dbReference>
<proteinExistence type="predicted"/>
<dbReference type="SUPFAM" id="SSF47459">
    <property type="entry name" value="HLH, helix-loop-helix DNA-binding domain"/>
    <property type="match status" value="1"/>
</dbReference>
<dbReference type="Proteomes" id="UP001152523">
    <property type="component" value="Unassembled WGS sequence"/>
</dbReference>
<evidence type="ECO:0000259" key="5">
    <source>
        <dbReference type="PROSITE" id="PS50888"/>
    </source>
</evidence>
<feature type="domain" description="BHLH" evidence="5">
    <location>
        <begin position="1"/>
        <end position="35"/>
    </location>
</feature>
<evidence type="ECO:0000256" key="3">
    <source>
        <dbReference type="ARBA" id="ARBA00023163"/>
    </source>
</evidence>
<dbReference type="GO" id="GO:0005634">
    <property type="term" value="C:nucleus"/>
    <property type="evidence" value="ECO:0007669"/>
    <property type="project" value="UniProtKB-SubCell"/>
</dbReference>
<dbReference type="GO" id="GO:0046983">
    <property type="term" value="F:protein dimerization activity"/>
    <property type="evidence" value="ECO:0007669"/>
    <property type="project" value="InterPro"/>
</dbReference>
<dbReference type="PANTHER" id="PTHR46772:SF8">
    <property type="entry name" value="TRANSCRIPTION FACTOR BHLH95"/>
    <property type="match status" value="1"/>
</dbReference>
<evidence type="ECO:0000256" key="4">
    <source>
        <dbReference type="ARBA" id="ARBA00023242"/>
    </source>
</evidence>
<dbReference type="CDD" id="cd11393">
    <property type="entry name" value="bHLH_AtbHLH_like"/>
    <property type="match status" value="1"/>
</dbReference>
<protein>
    <recommendedName>
        <fullName evidence="5">BHLH domain-containing protein</fullName>
    </recommendedName>
</protein>
<dbReference type="Pfam" id="PF22754">
    <property type="entry name" value="bHLH-TF_ACT-like_plant"/>
    <property type="match status" value="1"/>
</dbReference>
<gene>
    <name evidence="6" type="ORF">CEPIT_LOCUS42655</name>
</gene>
<organism evidence="6 7">
    <name type="scientific">Cuscuta epithymum</name>
    <dbReference type="NCBI Taxonomy" id="186058"/>
    <lineage>
        <taxon>Eukaryota</taxon>
        <taxon>Viridiplantae</taxon>
        <taxon>Streptophyta</taxon>
        <taxon>Embryophyta</taxon>
        <taxon>Tracheophyta</taxon>
        <taxon>Spermatophyta</taxon>
        <taxon>Magnoliopsida</taxon>
        <taxon>eudicotyledons</taxon>
        <taxon>Gunneridae</taxon>
        <taxon>Pentapetalae</taxon>
        <taxon>asterids</taxon>
        <taxon>lamiids</taxon>
        <taxon>Solanales</taxon>
        <taxon>Convolvulaceae</taxon>
        <taxon>Cuscuteae</taxon>
        <taxon>Cuscuta</taxon>
        <taxon>Cuscuta subgen. Cuscuta</taxon>
    </lineage>
</organism>
<name>A0AAV0GE55_9ASTE</name>
<keyword evidence="2" id="KW-0805">Transcription regulation</keyword>
<dbReference type="GO" id="GO:0009960">
    <property type="term" value="P:endosperm development"/>
    <property type="evidence" value="ECO:0007669"/>
    <property type="project" value="InterPro"/>
</dbReference>
<evidence type="ECO:0000256" key="2">
    <source>
        <dbReference type="ARBA" id="ARBA00023015"/>
    </source>
</evidence>
<keyword evidence="4" id="KW-0539">Nucleus</keyword>
<dbReference type="InterPro" id="IPR045239">
    <property type="entry name" value="bHLH95_bHLH"/>
</dbReference>
<comment type="caution">
    <text evidence="6">The sequence shown here is derived from an EMBL/GenBank/DDBJ whole genome shotgun (WGS) entry which is preliminary data.</text>
</comment>
<evidence type="ECO:0000313" key="6">
    <source>
        <dbReference type="EMBL" id="CAH9146002.1"/>
    </source>
</evidence>
<accession>A0AAV0GE55</accession>
<evidence type="ECO:0000313" key="7">
    <source>
        <dbReference type="Proteomes" id="UP001152523"/>
    </source>
</evidence>
<comment type="subcellular location">
    <subcellularLocation>
        <location evidence="1">Nucleus</location>
    </subcellularLocation>
</comment>
<dbReference type="InterPro" id="IPR036638">
    <property type="entry name" value="HLH_DNA-bd_sf"/>
</dbReference>
<dbReference type="InterPro" id="IPR044278">
    <property type="entry name" value="BHLH95-like"/>
</dbReference>
<dbReference type="PROSITE" id="PS50888">
    <property type="entry name" value="BHLH"/>
    <property type="match status" value="1"/>
</dbReference>
<evidence type="ECO:0000256" key="1">
    <source>
        <dbReference type="ARBA" id="ARBA00004123"/>
    </source>
</evidence>
<dbReference type="EMBL" id="CAMAPF010001091">
    <property type="protein sequence ID" value="CAH9146002.1"/>
    <property type="molecule type" value="Genomic_DNA"/>
</dbReference>
<dbReference type="AlphaFoldDB" id="A0AAV0GE55"/>
<dbReference type="PANTHER" id="PTHR46772">
    <property type="entry name" value="BHLH DOMAIN-CONTAINING PROTEIN"/>
    <property type="match status" value="1"/>
</dbReference>
<reference evidence="6" key="1">
    <citation type="submission" date="2022-07" db="EMBL/GenBank/DDBJ databases">
        <authorList>
            <person name="Macas J."/>
            <person name="Novak P."/>
            <person name="Neumann P."/>
        </authorList>
    </citation>
    <scope>NUCLEOTIDE SEQUENCE</scope>
</reference>
<keyword evidence="7" id="KW-1185">Reference proteome</keyword>